<gene>
    <name evidence="1" type="ORF">WN51_00620</name>
</gene>
<dbReference type="AlphaFoldDB" id="A0A0M9A169"/>
<protein>
    <submittedName>
        <fullName evidence="1">Uncharacterized protein</fullName>
    </submittedName>
</protein>
<name>A0A0M9A169_9HYME</name>
<keyword evidence="2" id="KW-1185">Reference proteome</keyword>
<proteinExistence type="predicted"/>
<reference evidence="1 2" key="1">
    <citation type="submission" date="2015-07" db="EMBL/GenBank/DDBJ databases">
        <title>The genome of Melipona quadrifasciata.</title>
        <authorList>
            <person name="Pan H."/>
            <person name="Kapheim K."/>
        </authorList>
    </citation>
    <scope>NUCLEOTIDE SEQUENCE [LARGE SCALE GENOMIC DNA]</scope>
    <source>
        <strain evidence="1">0111107301</strain>
        <tissue evidence="1">Whole body</tissue>
    </source>
</reference>
<sequence length="269" mass="30964">MPISFSVFLFHCEENQTQEDQQRSIRVHRVSDRDFPKTDFSQIKNSIKEVMIKQALILEGEEFEKLLTDFPNLGNLSQLFKELNAILMELIRGGAVTLKNIDLEISEMMDATTSSVLKTNKTLENILDSLKQADVYQQDVQENESQENSRIPTQIEAISELELKTMKNLLGLDNVLMEIQKHLTFVRSVFDRLCRVKLTYQNICEAQQYDATDETTCMIHESQTEVVLIENNANASFSWILDHLPNEPPTNERATIFQVEFSSLNVEVK</sequence>
<evidence type="ECO:0000313" key="1">
    <source>
        <dbReference type="EMBL" id="KOX74276.1"/>
    </source>
</evidence>
<accession>A0A0M9A169</accession>
<organism evidence="1 2">
    <name type="scientific">Melipona quadrifasciata</name>
    <dbReference type="NCBI Taxonomy" id="166423"/>
    <lineage>
        <taxon>Eukaryota</taxon>
        <taxon>Metazoa</taxon>
        <taxon>Ecdysozoa</taxon>
        <taxon>Arthropoda</taxon>
        <taxon>Hexapoda</taxon>
        <taxon>Insecta</taxon>
        <taxon>Pterygota</taxon>
        <taxon>Neoptera</taxon>
        <taxon>Endopterygota</taxon>
        <taxon>Hymenoptera</taxon>
        <taxon>Apocrita</taxon>
        <taxon>Aculeata</taxon>
        <taxon>Apoidea</taxon>
        <taxon>Anthophila</taxon>
        <taxon>Apidae</taxon>
        <taxon>Melipona</taxon>
    </lineage>
</organism>
<evidence type="ECO:0000313" key="2">
    <source>
        <dbReference type="Proteomes" id="UP000053105"/>
    </source>
</evidence>
<dbReference type="EMBL" id="KQ435792">
    <property type="protein sequence ID" value="KOX74276.1"/>
    <property type="molecule type" value="Genomic_DNA"/>
</dbReference>
<dbReference type="Proteomes" id="UP000053105">
    <property type="component" value="Unassembled WGS sequence"/>
</dbReference>
<dbReference type="OrthoDB" id="7601557at2759"/>